<evidence type="ECO:0000313" key="3">
    <source>
        <dbReference type="Proteomes" id="UP000619761"/>
    </source>
</evidence>
<name>A0ABQ3B8D7_9GAMM</name>
<dbReference type="PANTHER" id="PTHR36417">
    <property type="entry name" value="SELENOPROTEIN DOMAIN PROTEIN (AFU_ORTHOLOGUE AFUA_1G05220)"/>
    <property type="match status" value="1"/>
</dbReference>
<organism evidence="2 3">
    <name type="scientific">Cellvibrio zantedeschiae</name>
    <dbReference type="NCBI Taxonomy" id="1237077"/>
    <lineage>
        <taxon>Bacteria</taxon>
        <taxon>Pseudomonadati</taxon>
        <taxon>Pseudomonadota</taxon>
        <taxon>Gammaproteobacteria</taxon>
        <taxon>Cellvibrionales</taxon>
        <taxon>Cellvibrionaceae</taxon>
        <taxon>Cellvibrio</taxon>
    </lineage>
</organism>
<keyword evidence="1" id="KW-0676">Redox-active center</keyword>
<keyword evidence="3" id="KW-1185">Reference proteome</keyword>
<evidence type="ECO:0008006" key="4">
    <source>
        <dbReference type="Google" id="ProtNLM"/>
    </source>
</evidence>
<dbReference type="InterPro" id="IPR011893">
    <property type="entry name" value="Selenoprotein_Rdx-typ"/>
</dbReference>
<accession>A0ABQ3B8D7</accession>
<comment type="caution">
    <text evidence="2">The sequence shown here is derived from an EMBL/GenBank/DDBJ whole genome shotgun (WGS) entry which is preliminary data.</text>
</comment>
<dbReference type="PANTHER" id="PTHR36417:SF2">
    <property type="entry name" value="SELENOPROTEIN DOMAIN PROTEIN (AFU_ORTHOLOGUE AFUA_1G05220)"/>
    <property type="match status" value="1"/>
</dbReference>
<gene>
    <name evidence="2" type="ORF">GCM10011613_26590</name>
</gene>
<dbReference type="Gene3D" id="3.40.30.10">
    <property type="entry name" value="Glutaredoxin"/>
    <property type="match status" value="1"/>
</dbReference>
<dbReference type="RefSeq" id="WP_189419379.1">
    <property type="nucleotide sequence ID" value="NZ_BMYZ01000002.1"/>
</dbReference>
<evidence type="ECO:0000313" key="2">
    <source>
        <dbReference type="EMBL" id="GGY80243.1"/>
    </source>
</evidence>
<reference evidence="3" key="1">
    <citation type="journal article" date="2019" name="Int. J. Syst. Evol. Microbiol.">
        <title>The Global Catalogue of Microorganisms (GCM) 10K type strain sequencing project: providing services to taxonomists for standard genome sequencing and annotation.</title>
        <authorList>
            <consortium name="The Broad Institute Genomics Platform"/>
            <consortium name="The Broad Institute Genome Sequencing Center for Infectious Disease"/>
            <person name="Wu L."/>
            <person name="Ma J."/>
        </authorList>
    </citation>
    <scope>NUCLEOTIDE SEQUENCE [LARGE SCALE GENOMIC DNA]</scope>
    <source>
        <strain evidence="3">KCTC 32239</strain>
    </source>
</reference>
<dbReference type="Pfam" id="PF10262">
    <property type="entry name" value="Rdx"/>
    <property type="match status" value="1"/>
</dbReference>
<proteinExistence type="predicted"/>
<protein>
    <recommendedName>
        <fullName evidence="4">Selenoprotein W-like protein</fullName>
    </recommendedName>
</protein>
<dbReference type="EMBL" id="BMYZ01000002">
    <property type="protein sequence ID" value="GGY80243.1"/>
    <property type="molecule type" value="Genomic_DNA"/>
</dbReference>
<dbReference type="NCBIfam" id="TIGR02174">
    <property type="entry name" value="CXXU_selWTH"/>
    <property type="match status" value="1"/>
</dbReference>
<evidence type="ECO:0000256" key="1">
    <source>
        <dbReference type="ARBA" id="ARBA00023284"/>
    </source>
</evidence>
<sequence>MTISNDLSPESTNSVNKVIIHYCNQCRWMLRSAWLAQELLSTFDGDLHEVTLKPGTGGVFEVWLNGVLIWERKRDDGFPEAKELKVRVRDLLWPEKPLGHIDGHKKNAD</sequence>
<dbReference type="SUPFAM" id="SSF52833">
    <property type="entry name" value="Thioredoxin-like"/>
    <property type="match status" value="1"/>
</dbReference>
<dbReference type="Proteomes" id="UP000619761">
    <property type="component" value="Unassembled WGS sequence"/>
</dbReference>
<dbReference type="InterPro" id="IPR036249">
    <property type="entry name" value="Thioredoxin-like_sf"/>
</dbReference>